<name>A0ABP8FMB6_9SPHI</name>
<dbReference type="RefSeq" id="WP_345208956.1">
    <property type="nucleotide sequence ID" value="NZ_BAABFT010000001.1"/>
</dbReference>
<evidence type="ECO:0000256" key="5">
    <source>
        <dbReference type="ARBA" id="ARBA00011245"/>
    </source>
</evidence>
<evidence type="ECO:0000256" key="8">
    <source>
        <dbReference type="ARBA" id="ARBA00022837"/>
    </source>
</evidence>
<comment type="pathway">
    <text evidence="3 11">Carbohydrate metabolism; hexose metabolism.</text>
</comment>
<organism evidence="12 13">
    <name type="scientific">Mucilaginibacter gynuensis</name>
    <dbReference type="NCBI Taxonomy" id="1302236"/>
    <lineage>
        <taxon>Bacteria</taxon>
        <taxon>Pseudomonadati</taxon>
        <taxon>Bacteroidota</taxon>
        <taxon>Sphingobacteriia</taxon>
        <taxon>Sphingobacteriales</taxon>
        <taxon>Sphingobacteriaceae</taxon>
        <taxon>Mucilaginibacter</taxon>
    </lineage>
</organism>
<gene>
    <name evidence="12" type="ORF">GCM10023149_00470</name>
</gene>
<keyword evidence="8" id="KW-0106">Calcium</keyword>
<comment type="similarity">
    <text evidence="4 11">Belongs to the aldose epimerase family.</text>
</comment>
<dbReference type="EC" id="5.1.3.3" evidence="6 11"/>
<dbReference type="NCBIfam" id="NF008277">
    <property type="entry name" value="PRK11055.1"/>
    <property type="match status" value="1"/>
</dbReference>
<evidence type="ECO:0000256" key="2">
    <source>
        <dbReference type="ARBA" id="ARBA00001913"/>
    </source>
</evidence>
<dbReference type="PANTHER" id="PTHR10091">
    <property type="entry name" value="ALDOSE-1-EPIMERASE"/>
    <property type="match status" value="1"/>
</dbReference>
<dbReference type="InterPro" id="IPR018052">
    <property type="entry name" value="Ald1_epimerase_CS"/>
</dbReference>
<dbReference type="InterPro" id="IPR015443">
    <property type="entry name" value="Aldose_1-epimerase"/>
</dbReference>
<evidence type="ECO:0000256" key="3">
    <source>
        <dbReference type="ARBA" id="ARBA00005028"/>
    </source>
</evidence>
<dbReference type="CDD" id="cd09019">
    <property type="entry name" value="galactose_mutarotase_like"/>
    <property type="match status" value="1"/>
</dbReference>
<evidence type="ECO:0000256" key="6">
    <source>
        <dbReference type="ARBA" id="ARBA00013185"/>
    </source>
</evidence>
<comment type="catalytic activity">
    <reaction evidence="1 11">
        <text>alpha-D-glucose = beta-D-glucose</text>
        <dbReference type="Rhea" id="RHEA:10264"/>
        <dbReference type="ChEBI" id="CHEBI:15903"/>
        <dbReference type="ChEBI" id="CHEBI:17925"/>
        <dbReference type="EC" id="5.1.3.3"/>
    </reaction>
</comment>
<keyword evidence="9 11" id="KW-0413">Isomerase</keyword>
<keyword evidence="10 11" id="KW-0119">Carbohydrate metabolism</keyword>
<evidence type="ECO:0000256" key="1">
    <source>
        <dbReference type="ARBA" id="ARBA00001614"/>
    </source>
</evidence>
<dbReference type="InterPro" id="IPR047215">
    <property type="entry name" value="Galactose_mutarotase-like"/>
</dbReference>
<comment type="subunit">
    <text evidence="5">Monomer.</text>
</comment>
<comment type="cofactor">
    <cofactor evidence="2">
        <name>Ca(2+)</name>
        <dbReference type="ChEBI" id="CHEBI:29108"/>
    </cofactor>
</comment>
<dbReference type="InterPro" id="IPR008183">
    <property type="entry name" value="Aldose_1/G6P_1-epimerase"/>
</dbReference>
<evidence type="ECO:0000256" key="10">
    <source>
        <dbReference type="ARBA" id="ARBA00023277"/>
    </source>
</evidence>
<evidence type="ECO:0000313" key="12">
    <source>
        <dbReference type="EMBL" id="GAA4307025.1"/>
    </source>
</evidence>
<dbReference type="InterPro" id="IPR014718">
    <property type="entry name" value="GH-type_carb-bd"/>
</dbReference>
<dbReference type="PROSITE" id="PS00545">
    <property type="entry name" value="ALDOSE_1_EPIMERASE"/>
    <property type="match status" value="1"/>
</dbReference>
<reference evidence="13" key="1">
    <citation type="journal article" date="2019" name="Int. J. Syst. Evol. Microbiol.">
        <title>The Global Catalogue of Microorganisms (GCM) 10K type strain sequencing project: providing services to taxonomists for standard genome sequencing and annotation.</title>
        <authorList>
            <consortium name="The Broad Institute Genomics Platform"/>
            <consortium name="The Broad Institute Genome Sequencing Center for Infectious Disease"/>
            <person name="Wu L."/>
            <person name="Ma J."/>
        </authorList>
    </citation>
    <scope>NUCLEOTIDE SEQUENCE [LARGE SCALE GENOMIC DNA]</scope>
    <source>
        <strain evidence="13">JCM 17705</strain>
    </source>
</reference>
<comment type="caution">
    <text evidence="12">The sequence shown here is derived from an EMBL/GenBank/DDBJ whole genome shotgun (WGS) entry which is preliminary data.</text>
</comment>
<protein>
    <recommendedName>
        <fullName evidence="7 11">Aldose 1-epimerase</fullName>
        <ecNumber evidence="6 11">5.1.3.3</ecNumber>
    </recommendedName>
</protein>
<evidence type="ECO:0000256" key="7">
    <source>
        <dbReference type="ARBA" id="ARBA00014165"/>
    </source>
</evidence>
<dbReference type="Proteomes" id="UP001500582">
    <property type="component" value="Unassembled WGS sequence"/>
</dbReference>
<sequence>MSTTITRKDWGTHKGENLYLFKLTNSTGAYAEISNYGATLVSVVVPDQHGDQGNVILGFAEAAAYLDDKCYIGSTVGRFANRIGGAKFELNGQTYHLEANDGVNSNHGASSGFNYRVFGFEIVDDHLVLVLHSNDGDGGFPGSLNLRVTYKWSDDNELSIHYAAVSDQDTIANFTNHAYFNLSEAETMLDHRLTISGDTIVDAGEDYIPTGEIKPAAEIEFKGDILKEILQQNSGINSFYILNDNDIAANGYAAKLTDETSGRFLEVTTSYSGVFLYTGDYLASQYLNHNNRYCQPFEGLCLECQHYPDSINHPQFPSPVLKKHKVYDEYINFKFGLI</sequence>
<evidence type="ECO:0000256" key="11">
    <source>
        <dbReference type="PIRNR" id="PIRNR005096"/>
    </source>
</evidence>
<dbReference type="PIRSF" id="PIRSF005096">
    <property type="entry name" value="GALM"/>
    <property type="match status" value="1"/>
</dbReference>
<keyword evidence="13" id="KW-1185">Reference proteome</keyword>
<dbReference type="InterPro" id="IPR011013">
    <property type="entry name" value="Gal_mutarotase_sf_dom"/>
</dbReference>
<evidence type="ECO:0000313" key="13">
    <source>
        <dbReference type="Proteomes" id="UP001500582"/>
    </source>
</evidence>
<dbReference type="Gene3D" id="2.70.98.10">
    <property type="match status" value="1"/>
</dbReference>
<evidence type="ECO:0000256" key="9">
    <source>
        <dbReference type="ARBA" id="ARBA00023235"/>
    </source>
</evidence>
<dbReference type="Pfam" id="PF01263">
    <property type="entry name" value="Aldose_epim"/>
    <property type="match status" value="1"/>
</dbReference>
<dbReference type="PANTHER" id="PTHR10091:SF0">
    <property type="entry name" value="GALACTOSE MUTAROTASE"/>
    <property type="match status" value="1"/>
</dbReference>
<accession>A0ABP8FMB6</accession>
<proteinExistence type="inferred from homology"/>
<dbReference type="EMBL" id="BAABFT010000001">
    <property type="protein sequence ID" value="GAA4307025.1"/>
    <property type="molecule type" value="Genomic_DNA"/>
</dbReference>
<dbReference type="SUPFAM" id="SSF74650">
    <property type="entry name" value="Galactose mutarotase-like"/>
    <property type="match status" value="1"/>
</dbReference>
<evidence type="ECO:0000256" key="4">
    <source>
        <dbReference type="ARBA" id="ARBA00006206"/>
    </source>
</evidence>